<dbReference type="SUPFAM" id="SSF103473">
    <property type="entry name" value="MFS general substrate transporter"/>
    <property type="match status" value="1"/>
</dbReference>
<dbReference type="GO" id="GO:1990961">
    <property type="term" value="P:xenobiotic detoxification by transmembrane export across the plasma membrane"/>
    <property type="evidence" value="ECO:0007669"/>
    <property type="project" value="InterPro"/>
</dbReference>
<evidence type="ECO:0000256" key="4">
    <source>
        <dbReference type="ARBA" id="ARBA00022475"/>
    </source>
</evidence>
<dbReference type="PANTHER" id="PTHR42718">
    <property type="entry name" value="MAJOR FACILITATOR SUPERFAMILY MULTIDRUG TRANSPORTER MFSC"/>
    <property type="match status" value="1"/>
</dbReference>
<feature type="domain" description="Major facilitator superfamily (MFS) profile" evidence="9">
    <location>
        <begin position="31"/>
        <end position="419"/>
    </location>
</feature>
<accession>A0A6J4IJG0</accession>
<evidence type="ECO:0000256" key="6">
    <source>
        <dbReference type="ARBA" id="ARBA00022989"/>
    </source>
</evidence>
<keyword evidence="4" id="KW-1003">Cell membrane</keyword>
<evidence type="ECO:0000256" key="3">
    <source>
        <dbReference type="ARBA" id="ARBA00022448"/>
    </source>
</evidence>
<dbReference type="Pfam" id="PF07690">
    <property type="entry name" value="MFS_1"/>
    <property type="match status" value="1"/>
</dbReference>
<gene>
    <name evidence="10" type="ORF">AVDCRST_MAG20-2503</name>
</gene>
<dbReference type="InterPro" id="IPR020846">
    <property type="entry name" value="MFS_dom"/>
</dbReference>
<feature type="transmembrane region" description="Helical" evidence="8">
    <location>
        <begin position="301"/>
        <end position="323"/>
    </location>
</feature>
<reference evidence="10" key="1">
    <citation type="submission" date="2020-02" db="EMBL/GenBank/DDBJ databases">
        <authorList>
            <person name="Meier V. D."/>
        </authorList>
    </citation>
    <scope>NUCLEOTIDE SEQUENCE</scope>
    <source>
        <strain evidence="10">AVDCRST_MAG20</strain>
    </source>
</reference>
<evidence type="ECO:0000256" key="7">
    <source>
        <dbReference type="ARBA" id="ARBA00023136"/>
    </source>
</evidence>
<feature type="transmembrane region" description="Helical" evidence="8">
    <location>
        <begin position="273"/>
        <end position="294"/>
    </location>
</feature>
<organism evidence="10">
    <name type="scientific">uncultured Acidimicrobiales bacterium</name>
    <dbReference type="NCBI Taxonomy" id="310071"/>
    <lineage>
        <taxon>Bacteria</taxon>
        <taxon>Bacillati</taxon>
        <taxon>Actinomycetota</taxon>
        <taxon>Acidimicrobiia</taxon>
        <taxon>Acidimicrobiales</taxon>
        <taxon>environmental samples</taxon>
    </lineage>
</organism>
<dbReference type="CDD" id="cd17320">
    <property type="entry name" value="MFS_MdfA_MDR_like"/>
    <property type="match status" value="1"/>
</dbReference>
<evidence type="ECO:0000256" key="5">
    <source>
        <dbReference type="ARBA" id="ARBA00022692"/>
    </source>
</evidence>
<evidence type="ECO:0000256" key="2">
    <source>
        <dbReference type="ARBA" id="ARBA00006236"/>
    </source>
</evidence>
<feature type="transmembrane region" description="Helical" evidence="8">
    <location>
        <begin position="329"/>
        <end position="349"/>
    </location>
</feature>
<evidence type="ECO:0000256" key="8">
    <source>
        <dbReference type="SAM" id="Phobius"/>
    </source>
</evidence>
<evidence type="ECO:0000256" key="1">
    <source>
        <dbReference type="ARBA" id="ARBA00004651"/>
    </source>
</evidence>
<name>A0A6J4IJG0_9ACTN</name>
<dbReference type="AlphaFoldDB" id="A0A6J4IJG0"/>
<feature type="transmembrane region" description="Helical" evidence="8">
    <location>
        <begin position="361"/>
        <end position="383"/>
    </location>
</feature>
<keyword evidence="6 8" id="KW-1133">Transmembrane helix</keyword>
<dbReference type="NCBIfam" id="TIGR00710">
    <property type="entry name" value="efflux_Bcr_CflA"/>
    <property type="match status" value="1"/>
</dbReference>
<dbReference type="GO" id="GO:0042910">
    <property type="term" value="F:xenobiotic transmembrane transporter activity"/>
    <property type="evidence" value="ECO:0007669"/>
    <property type="project" value="InterPro"/>
</dbReference>
<proteinExistence type="inferred from homology"/>
<dbReference type="PROSITE" id="PS50850">
    <property type="entry name" value="MFS"/>
    <property type="match status" value="1"/>
</dbReference>
<feature type="transmembrane region" description="Helical" evidence="8">
    <location>
        <begin position="68"/>
        <end position="87"/>
    </location>
</feature>
<dbReference type="InterPro" id="IPR004812">
    <property type="entry name" value="Efflux_drug-R_Bcr/CmlA"/>
</dbReference>
<keyword evidence="7 8" id="KW-0472">Membrane</keyword>
<dbReference type="InterPro" id="IPR011701">
    <property type="entry name" value="MFS"/>
</dbReference>
<feature type="transmembrane region" description="Helical" evidence="8">
    <location>
        <begin position="237"/>
        <end position="261"/>
    </location>
</feature>
<comment type="similarity">
    <text evidence="2">Belongs to the major facilitator superfamily. Bcr/CmlA family.</text>
</comment>
<dbReference type="Gene3D" id="1.20.1720.10">
    <property type="entry name" value="Multidrug resistance protein D"/>
    <property type="match status" value="1"/>
</dbReference>
<comment type="subcellular location">
    <subcellularLocation>
        <location evidence="1">Cell membrane</location>
        <topology evidence="1">Multi-pass membrane protein</topology>
    </subcellularLocation>
</comment>
<evidence type="ECO:0000313" key="10">
    <source>
        <dbReference type="EMBL" id="CAA9254205.1"/>
    </source>
</evidence>
<keyword evidence="3" id="KW-0813">Transport</keyword>
<sequence length="426" mass="44075">MAEVLDVLLAGDEVGGQRRARRHASTDSREFVALMATCMAMAALSIDLMLPAFADMRRDFGLAPDSTAVSWVLTAFFLGLAAGQLVYGPMSDRFGRKPMLYTGLAVYVVSGTAAALMPSLGGLVVCRFLWGLGAAAPRSLALAMVRDAYGGERMARTMSLVMAIFVLVPVFAPGLGALALAVVPWRALLLVPVLAASTLAVWARRLPETLPVERRRSVAPAALLEALRAVLRNRQTAGFTLVVTCLFGIMTSFIGNFEIIVSDVFGQGGSFPLIFGVLAMTLGAGALLSARLVVQVGLLRLLRLAACYLLVVAGLLAVLAEASGGRPPLWAFVLLLGALLPGMSVLLPNSNSAAMAPLPHVAGMAAAVIGTLSTAGGALLGSVVDAAFDGTVRPFAFAVVAFAAVASGTIFLLTRPADAVVPAGTP</sequence>
<feature type="transmembrane region" description="Helical" evidence="8">
    <location>
        <begin position="99"/>
        <end position="116"/>
    </location>
</feature>
<evidence type="ECO:0000259" key="9">
    <source>
        <dbReference type="PROSITE" id="PS50850"/>
    </source>
</evidence>
<keyword evidence="5 8" id="KW-0812">Transmembrane</keyword>
<protein>
    <recommendedName>
        <fullName evidence="9">Major facilitator superfamily (MFS) profile domain-containing protein</fullName>
    </recommendedName>
</protein>
<dbReference type="GO" id="GO:0005886">
    <property type="term" value="C:plasma membrane"/>
    <property type="evidence" value="ECO:0007669"/>
    <property type="project" value="UniProtKB-SubCell"/>
</dbReference>
<dbReference type="EMBL" id="CADCSY010000110">
    <property type="protein sequence ID" value="CAA9254205.1"/>
    <property type="molecule type" value="Genomic_DNA"/>
</dbReference>
<feature type="transmembrane region" description="Helical" evidence="8">
    <location>
        <begin position="395"/>
        <end position="413"/>
    </location>
</feature>
<dbReference type="InterPro" id="IPR036259">
    <property type="entry name" value="MFS_trans_sf"/>
</dbReference>
<dbReference type="PANTHER" id="PTHR42718:SF46">
    <property type="entry name" value="BLR6921 PROTEIN"/>
    <property type="match status" value="1"/>
</dbReference>
<feature type="transmembrane region" description="Helical" evidence="8">
    <location>
        <begin position="157"/>
        <end position="181"/>
    </location>
</feature>
<feature type="transmembrane region" description="Helical" evidence="8">
    <location>
        <begin position="31"/>
        <end position="53"/>
    </location>
</feature>